<evidence type="ECO:0000259" key="3">
    <source>
        <dbReference type="PROSITE" id="PS50010"/>
    </source>
</evidence>
<dbReference type="InterPro" id="IPR000219">
    <property type="entry name" value="DH_dom"/>
</dbReference>
<evidence type="ECO:0000313" key="5">
    <source>
        <dbReference type="Proteomes" id="UP001054837"/>
    </source>
</evidence>
<evidence type="ECO:0000313" key="4">
    <source>
        <dbReference type="EMBL" id="GIY38234.1"/>
    </source>
</evidence>
<dbReference type="InterPro" id="IPR011993">
    <property type="entry name" value="PH-like_dom_sf"/>
</dbReference>
<dbReference type="Gene3D" id="2.30.29.30">
    <property type="entry name" value="Pleckstrin-homology domain (PH domain)/Phosphotyrosine-binding domain (PTB)"/>
    <property type="match status" value="2"/>
</dbReference>
<dbReference type="SMART" id="SM00325">
    <property type="entry name" value="RhoGEF"/>
    <property type="match status" value="1"/>
</dbReference>
<comment type="caution">
    <text evidence="4">The sequence shown here is derived from an EMBL/GenBank/DDBJ whole genome shotgun (WGS) entry which is preliminary data.</text>
</comment>
<sequence>MIQNQENLSQFKTHASIEYIANRTSSSNSISRLSADTSFDDNQRNADQNSLIENHLKKSEQNSVEENFNNLSDTQQTFGTSTFYVSSPYAVRLANKKKSLSEKTYCLSKELLMTERTYRKDLEIVDVVFREEIYKQIDVQSDAAEQMLSIIDPLYEKHCSLLRDLEQRLAFWEGRPGNRGSPGIKGVGDVLIMHKEMIQIHSTYLEKLPEVLKLVYKDLGSNQNFAQMYYQFEAQKICYLPLTSFLLRPAFRLIYYNSFLKDLLSCYNNQHPDFDNCVDMLNELRNPCENFDNRILPVVNFTKLMELQRCLIGFPNLVDNSREFIREGCLFKLTKHGSYQHMFFLFSDVILYTVRVHDGQLRFKVQGKLPTPGLKVEETQPMHGINHCFSLCASQKHIVIGAPSAQEHTKWLQDLHRCTKGRPPHNSSSHSLNEESYESSDDIEDEKVGSHHVNTSVHICWHRNISISCIDLLVSMKHSLSGYLLRKFKNSSGWQKVWVVLANLCLFFYRSYLDESPLASLPLAGYKIMHTVNGDLVSGDCIFKLVFKNHEYFFTVENKHIFERWMEAISMCTLTDEENTRL</sequence>
<feature type="compositionally biased region" description="Acidic residues" evidence="1">
    <location>
        <begin position="435"/>
        <end position="444"/>
    </location>
</feature>
<dbReference type="GO" id="GO:0005085">
    <property type="term" value="F:guanyl-nucleotide exchange factor activity"/>
    <property type="evidence" value="ECO:0007669"/>
    <property type="project" value="InterPro"/>
</dbReference>
<feature type="domain" description="PH" evidence="2">
    <location>
        <begin position="477"/>
        <end position="574"/>
    </location>
</feature>
<dbReference type="Pfam" id="PF00621">
    <property type="entry name" value="RhoGEF"/>
    <property type="match status" value="1"/>
</dbReference>
<dbReference type="SUPFAM" id="SSF48065">
    <property type="entry name" value="DBL homology domain (DH-domain)"/>
    <property type="match status" value="1"/>
</dbReference>
<dbReference type="Proteomes" id="UP001054837">
    <property type="component" value="Unassembled WGS sequence"/>
</dbReference>
<dbReference type="SUPFAM" id="SSF50729">
    <property type="entry name" value="PH domain-like"/>
    <property type="match status" value="2"/>
</dbReference>
<reference evidence="4 5" key="1">
    <citation type="submission" date="2021-06" db="EMBL/GenBank/DDBJ databases">
        <title>Caerostris darwini draft genome.</title>
        <authorList>
            <person name="Kono N."/>
            <person name="Arakawa K."/>
        </authorList>
    </citation>
    <scope>NUCLEOTIDE SEQUENCE [LARGE SCALE GENOMIC DNA]</scope>
</reference>
<dbReference type="EMBL" id="BPLQ01008571">
    <property type="protein sequence ID" value="GIY38234.1"/>
    <property type="molecule type" value="Genomic_DNA"/>
</dbReference>
<feature type="domain" description="PH" evidence="2">
    <location>
        <begin position="323"/>
        <end position="420"/>
    </location>
</feature>
<accession>A0AAV4SY16</accession>
<dbReference type="PANTHER" id="PTHR45858:SF1">
    <property type="entry name" value="FERM DOMAIN-CONTAINING PROTEIN 7"/>
    <property type="match status" value="1"/>
</dbReference>
<dbReference type="PANTHER" id="PTHR45858">
    <property type="entry name" value="FERM DOMAIN CONTAINING PROTEIN"/>
    <property type="match status" value="1"/>
</dbReference>
<dbReference type="Gene3D" id="1.20.900.10">
    <property type="entry name" value="Dbl homology (DH) domain"/>
    <property type="match status" value="1"/>
</dbReference>
<protein>
    <submittedName>
        <fullName evidence="4">FERM, ARHGEF and pleckstrin domain-containing protein 2</fullName>
    </submittedName>
</protein>
<name>A0AAV4SY16_9ARAC</name>
<evidence type="ECO:0000259" key="2">
    <source>
        <dbReference type="PROSITE" id="PS50003"/>
    </source>
</evidence>
<evidence type="ECO:0000256" key="1">
    <source>
        <dbReference type="SAM" id="MobiDB-lite"/>
    </source>
</evidence>
<feature type="region of interest" description="Disordered" evidence="1">
    <location>
        <begin position="421"/>
        <end position="444"/>
    </location>
</feature>
<dbReference type="AlphaFoldDB" id="A0AAV4SY16"/>
<dbReference type="SMART" id="SM00233">
    <property type="entry name" value="PH"/>
    <property type="match status" value="2"/>
</dbReference>
<gene>
    <name evidence="4" type="primary">FARP2</name>
    <name evidence="4" type="ORF">CDAR_513841</name>
</gene>
<dbReference type="PROSITE" id="PS50010">
    <property type="entry name" value="DH_2"/>
    <property type="match status" value="1"/>
</dbReference>
<proteinExistence type="predicted"/>
<dbReference type="PROSITE" id="PS50003">
    <property type="entry name" value="PH_DOMAIN"/>
    <property type="match status" value="2"/>
</dbReference>
<keyword evidence="5" id="KW-1185">Reference proteome</keyword>
<dbReference type="InterPro" id="IPR001849">
    <property type="entry name" value="PH_domain"/>
</dbReference>
<dbReference type="InterPro" id="IPR051835">
    <property type="entry name" value="RAC1-GEF"/>
</dbReference>
<dbReference type="InterPro" id="IPR035899">
    <property type="entry name" value="DBL_dom_sf"/>
</dbReference>
<dbReference type="Pfam" id="PF00169">
    <property type="entry name" value="PH"/>
    <property type="match status" value="2"/>
</dbReference>
<organism evidence="4 5">
    <name type="scientific">Caerostris darwini</name>
    <dbReference type="NCBI Taxonomy" id="1538125"/>
    <lineage>
        <taxon>Eukaryota</taxon>
        <taxon>Metazoa</taxon>
        <taxon>Ecdysozoa</taxon>
        <taxon>Arthropoda</taxon>
        <taxon>Chelicerata</taxon>
        <taxon>Arachnida</taxon>
        <taxon>Araneae</taxon>
        <taxon>Araneomorphae</taxon>
        <taxon>Entelegynae</taxon>
        <taxon>Araneoidea</taxon>
        <taxon>Araneidae</taxon>
        <taxon>Caerostris</taxon>
    </lineage>
</organism>
<feature type="domain" description="DH" evidence="3">
    <location>
        <begin position="103"/>
        <end position="294"/>
    </location>
</feature>